<protein>
    <submittedName>
        <fullName evidence="8">Xylan 1,4-beta-xylosidase</fullName>
    </submittedName>
</protein>
<dbReference type="AlphaFoldDB" id="A0A1G6GN43"/>
<keyword evidence="3" id="KW-0326">Glycosidase</keyword>
<evidence type="ECO:0000256" key="3">
    <source>
        <dbReference type="ARBA" id="ARBA00023295"/>
    </source>
</evidence>
<evidence type="ECO:0000313" key="8">
    <source>
        <dbReference type="EMBL" id="SDB83175.1"/>
    </source>
</evidence>
<comment type="similarity">
    <text evidence="1">Belongs to the glycosyl hydrolase 43 family.</text>
</comment>
<proteinExistence type="inferred from homology"/>
<feature type="site" description="Important for catalytic activity, responsible for pKa modulation of the active site Glu and correct orientation of both the proton donor and substrate" evidence="5">
    <location>
        <position position="199"/>
    </location>
</feature>
<dbReference type="Pfam" id="PF04616">
    <property type="entry name" value="Glyco_hydro_43"/>
    <property type="match status" value="1"/>
</dbReference>
<evidence type="ECO:0000256" key="2">
    <source>
        <dbReference type="ARBA" id="ARBA00022801"/>
    </source>
</evidence>
<dbReference type="GO" id="GO:0005975">
    <property type="term" value="P:carbohydrate metabolic process"/>
    <property type="evidence" value="ECO:0007669"/>
    <property type="project" value="InterPro"/>
</dbReference>
<dbReference type="GO" id="GO:0004553">
    <property type="term" value="F:hydrolase activity, hydrolyzing O-glycosyl compounds"/>
    <property type="evidence" value="ECO:0007669"/>
    <property type="project" value="InterPro"/>
</dbReference>
<feature type="domain" description="Beta-xylosidase C-terminal Concanavalin A-like" evidence="7">
    <location>
        <begin position="393"/>
        <end position="571"/>
    </location>
</feature>
<dbReference type="Gene3D" id="2.115.10.20">
    <property type="entry name" value="Glycosyl hydrolase domain, family 43"/>
    <property type="match status" value="1"/>
</dbReference>
<feature type="signal peptide" evidence="6">
    <location>
        <begin position="1"/>
        <end position="31"/>
    </location>
</feature>
<dbReference type="PROSITE" id="PS51318">
    <property type="entry name" value="TAT"/>
    <property type="match status" value="1"/>
</dbReference>
<organism evidence="8 9">
    <name type="scientific">Microbacterium enclense</name>
    <dbReference type="NCBI Taxonomy" id="993073"/>
    <lineage>
        <taxon>Bacteria</taxon>
        <taxon>Bacillati</taxon>
        <taxon>Actinomycetota</taxon>
        <taxon>Actinomycetes</taxon>
        <taxon>Micrococcales</taxon>
        <taxon>Microbacteriaceae</taxon>
        <taxon>Microbacterium</taxon>
    </lineage>
</organism>
<dbReference type="InterPro" id="IPR006710">
    <property type="entry name" value="Glyco_hydro_43"/>
</dbReference>
<accession>A0A1G6GN43</accession>
<evidence type="ECO:0000256" key="4">
    <source>
        <dbReference type="PIRSR" id="PIRSR606710-1"/>
    </source>
</evidence>
<evidence type="ECO:0000256" key="1">
    <source>
        <dbReference type="ARBA" id="ARBA00009865"/>
    </source>
</evidence>
<dbReference type="PANTHER" id="PTHR42812:SF2">
    <property type="entry name" value="XYLOSIDASE_ARABINOSIDASE"/>
    <property type="match status" value="1"/>
</dbReference>
<evidence type="ECO:0000256" key="5">
    <source>
        <dbReference type="PIRSR" id="PIRSR606710-2"/>
    </source>
</evidence>
<sequence length="680" mass="72857">METSRRSVIKFGMAGAAGLVGSTLLPQTASAAAPAALAAAPVIAAPPRVMSSRTGTDPSPSDYDGWGYNLRWSTGYDGQRKADLGDGTYLNPVIAGQLTDPDIVKDGSDYYLTMSTFDELPGLLVWHSRDLVNWRKVGSALTERIGNVLAPSIVKVGDRFYIYAAVLGATGLGTYVVYTDDIDGAWSAPVKIEGGNALDPGHGVGEDGKRYLFFGGGRRMQLTDDGLTSAGPMETVYAGWQYPRTAYPPVWIDEGFALEGPKIHRRGDYFYMIVGQGGTYGPPTSHMVVVARSKSINGPWENDPNSPLIRTSRRNDPWWSRGHGTVVEGPDKKPWIMYHAYENGYRTLGRQAILEPLEWTEDGWLRATVKDLTKPIAMPQGGSNVNPDGQPMSDDFSKNNIGTQWRFADAASGESNRASFADNALTLQAKGTSYATSSPLTIVPGDRAYEATIQISLAGATEAGIMLFVDQALFAGIGYNGQRVTTYAKGSGPGNGLAVSTGTIWLKVMNLHHDLVMYSSTDGQNWTKTNSNLEISGYHHNVARDRPPTEGLRLGLYAYGSGNAVFRDFQYRVIENSSLPPAPPALKVDVSADARSIGGKVHLTMAAKNNDSVPVDVVLTSAFGEKTFKAVAPGKTASVTFNSRAARIDGGEATAVVTNMSDGSTRTITKTASYGAFPTA</sequence>
<dbReference type="STRING" id="993073.AS029_00980"/>
<evidence type="ECO:0000259" key="7">
    <source>
        <dbReference type="Pfam" id="PF17851"/>
    </source>
</evidence>
<name>A0A1G6GN43_9MICO</name>
<dbReference type="Gene3D" id="2.60.120.200">
    <property type="match status" value="1"/>
</dbReference>
<feature type="active site" description="Proton acceptor" evidence="4">
    <location>
        <position position="100"/>
    </location>
</feature>
<dbReference type="EMBL" id="FMYG01000001">
    <property type="protein sequence ID" value="SDB83175.1"/>
    <property type="molecule type" value="Genomic_DNA"/>
</dbReference>
<dbReference type="PANTHER" id="PTHR42812">
    <property type="entry name" value="BETA-XYLOSIDASE"/>
    <property type="match status" value="1"/>
</dbReference>
<keyword evidence="6" id="KW-0732">Signal</keyword>
<evidence type="ECO:0000313" key="9">
    <source>
        <dbReference type="Proteomes" id="UP000183203"/>
    </source>
</evidence>
<dbReference type="InterPro" id="IPR023296">
    <property type="entry name" value="Glyco_hydro_beta-prop_sf"/>
</dbReference>
<dbReference type="InterPro" id="IPR013320">
    <property type="entry name" value="ConA-like_dom_sf"/>
</dbReference>
<dbReference type="SUPFAM" id="SSF75005">
    <property type="entry name" value="Arabinanase/levansucrase/invertase"/>
    <property type="match status" value="1"/>
</dbReference>
<dbReference type="CDD" id="cd09002">
    <property type="entry name" value="GH43_XYL-like"/>
    <property type="match status" value="1"/>
</dbReference>
<dbReference type="InterPro" id="IPR006311">
    <property type="entry name" value="TAT_signal"/>
</dbReference>
<feature type="chain" id="PRO_5010303284" evidence="6">
    <location>
        <begin position="32"/>
        <end position="680"/>
    </location>
</feature>
<gene>
    <name evidence="8" type="ORF">SAMN05216418_0435</name>
</gene>
<keyword evidence="2" id="KW-0378">Hydrolase</keyword>
<reference evidence="8 9" key="1">
    <citation type="submission" date="2016-09" db="EMBL/GenBank/DDBJ databases">
        <authorList>
            <person name="Capua I."/>
            <person name="De Benedictis P."/>
            <person name="Joannis T."/>
            <person name="Lombin L.H."/>
            <person name="Cattoli G."/>
        </authorList>
    </citation>
    <scope>NUCLEOTIDE SEQUENCE [LARGE SCALE GENOMIC DNA]</scope>
    <source>
        <strain evidence="8 9">NIO-1002</strain>
    </source>
</reference>
<dbReference type="InterPro" id="IPR051795">
    <property type="entry name" value="Glycosyl_Hydrlase_43"/>
</dbReference>
<evidence type="ECO:0000256" key="6">
    <source>
        <dbReference type="SAM" id="SignalP"/>
    </source>
</evidence>
<dbReference type="Proteomes" id="UP000183203">
    <property type="component" value="Unassembled WGS sequence"/>
</dbReference>
<feature type="active site" description="Proton donor" evidence="4">
    <location>
        <position position="259"/>
    </location>
</feature>
<dbReference type="Pfam" id="PF17851">
    <property type="entry name" value="GH43_C2"/>
    <property type="match status" value="1"/>
</dbReference>
<dbReference type="SUPFAM" id="SSF49899">
    <property type="entry name" value="Concanavalin A-like lectins/glucanases"/>
    <property type="match status" value="1"/>
</dbReference>
<dbReference type="InterPro" id="IPR041542">
    <property type="entry name" value="GH43_C2"/>
</dbReference>